<dbReference type="SUPFAM" id="SSF46785">
    <property type="entry name" value="Winged helix' DNA-binding domain"/>
    <property type="match status" value="1"/>
</dbReference>
<reference evidence="5 6" key="1">
    <citation type="submission" date="2019-07" db="EMBL/GenBank/DDBJ databases">
        <title>Whole genome shotgun sequence of Deinococcus cellulosilyticus NBRC 106333.</title>
        <authorList>
            <person name="Hosoyama A."/>
            <person name="Uohara A."/>
            <person name="Ohji S."/>
            <person name="Ichikawa N."/>
        </authorList>
    </citation>
    <scope>NUCLEOTIDE SEQUENCE [LARGE SCALE GENOMIC DNA]</scope>
    <source>
        <strain evidence="5 6">NBRC 106333</strain>
    </source>
</reference>
<dbReference type="AlphaFoldDB" id="A0A511MZQ5"/>
<dbReference type="Gene3D" id="1.10.10.10">
    <property type="entry name" value="Winged helix-like DNA-binding domain superfamily/Winged helix DNA-binding domain"/>
    <property type="match status" value="1"/>
</dbReference>
<dbReference type="InterPro" id="IPR051011">
    <property type="entry name" value="Metal_resp_trans_reg"/>
</dbReference>
<evidence type="ECO:0000313" key="5">
    <source>
        <dbReference type="EMBL" id="GEM46032.1"/>
    </source>
</evidence>
<protein>
    <submittedName>
        <fullName evidence="5">Transcriptional regulator</fullName>
    </submittedName>
</protein>
<keyword evidence="3" id="KW-0804">Transcription</keyword>
<evidence type="ECO:0000256" key="1">
    <source>
        <dbReference type="ARBA" id="ARBA00023015"/>
    </source>
</evidence>
<organism evidence="5 6">
    <name type="scientific">Deinococcus cellulosilyticus (strain DSM 18568 / NBRC 106333 / KACC 11606 / 5516J-15)</name>
    <dbReference type="NCBI Taxonomy" id="1223518"/>
    <lineage>
        <taxon>Bacteria</taxon>
        <taxon>Thermotogati</taxon>
        <taxon>Deinococcota</taxon>
        <taxon>Deinococci</taxon>
        <taxon>Deinococcales</taxon>
        <taxon>Deinococcaceae</taxon>
        <taxon>Deinococcus</taxon>
    </lineage>
</organism>
<dbReference type="OrthoDB" id="9781958at2"/>
<name>A0A511MZQ5_DEIC1</name>
<dbReference type="InterPro" id="IPR036388">
    <property type="entry name" value="WH-like_DNA-bd_sf"/>
</dbReference>
<keyword evidence="6" id="KW-1185">Reference proteome</keyword>
<dbReference type="CDD" id="cd00090">
    <property type="entry name" value="HTH_ARSR"/>
    <property type="match status" value="1"/>
</dbReference>
<dbReference type="GO" id="GO:0003677">
    <property type="term" value="F:DNA binding"/>
    <property type="evidence" value="ECO:0007669"/>
    <property type="project" value="UniProtKB-KW"/>
</dbReference>
<evidence type="ECO:0000259" key="4">
    <source>
        <dbReference type="SMART" id="SM00418"/>
    </source>
</evidence>
<dbReference type="Pfam" id="PF12840">
    <property type="entry name" value="HTH_20"/>
    <property type="match status" value="1"/>
</dbReference>
<gene>
    <name evidence="5" type="ORF">DC3_16670</name>
</gene>
<evidence type="ECO:0000256" key="3">
    <source>
        <dbReference type="ARBA" id="ARBA00023163"/>
    </source>
</evidence>
<dbReference type="EMBL" id="BJXB01000006">
    <property type="protein sequence ID" value="GEM46032.1"/>
    <property type="molecule type" value="Genomic_DNA"/>
</dbReference>
<proteinExistence type="predicted"/>
<accession>A0A511MZQ5</accession>
<dbReference type="InterPro" id="IPR036390">
    <property type="entry name" value="WH_DNA-bd_sf"/>
</dbReference>
<feature type="domain" description="HTH arsR-type" evidence="4">
    <location>
        <begin position="18"/>
        <end position="130"/>
    </location>
</feature>
<dbReference type="RefSeq" id="WP_146883855.1">
    <property type="nucleotide sequence ID" value="NZ_BJXB01000006.1"/>
</dbReference>
<comment type="caution">
    <text evidence="5">The sequence shown here is derived from an EMBL/GenBank/DDBJ whole genome shotgun (WGS) entry which is preliminary data.</text>
</comment>
<dbReference type="GO" id="GO:0003700">
    <property type="term" value="F:DNA-binding transcription factor activity"/>
    <property type="evidence" value="ECO:0007669"/>
    <property type="project" value="InterPro"/>
</dbReference>
<dbReference type="Proteomes" id="UP000321306">
    <property type="component" value="Unassembled WGS sequence"/>
</dbReference>
<evidence type="ECO:0000313" key="6">
    <source>
        <dbReference type="Proteomes" id="UP000321306"/>
    </source>
</evidence>
<dbReference type="PANTHER" id="PTHR43132">
    <property type="entry name" value="ARSENICAL RESISTANCE OPERON REPRESSOR ARSR-RELATED"/>
    <property type="match status" value="1"/>
</dbReference>
<keyword evidence="1" id="KW-0805">Transcription regulation</keyword>
<dbReference type="InterPro" id="IPR001845">
    <property type="entry name" value="HTH_ArsR_DNA-bd_dom"/>
</dbReference>
<sequence>MGISGNRVLYIDGDSSLHVLKALASDTRLLILSLLSHNPMNISELAETMGLPHSTVNFNLNQLQEAGLISVQYEPGSRGSQKLCAKKYDEIILKLPGANVEAETDTVTVSMPIGNYRNFDIKPTCGLASESKIIGMFDDPRSFFEPDHVYAQILWFGQGFVEYAFPNNLPYGSVAQSLVLSMEICSEAPQYDPDWPSDITLWLNDIEVGTWTCPGDFGGTRGRLTPAWWLEDQTMYGLLKHWQVTDEGSFIDGEKLSGVTLEDLNLGSRNHIKVKIGVKDDARHKGGVNLFGRKFGNYEQDLVMRMAYRFPQDRPRVKVR</sequence>
<dbReference type="PANTHER" id="PTHR43132:SF2">
    <property type="entry name" value="ARSENICAL RESISTANCE OPERON REPRESSOR ARSR-RELATED"/>
    <property type="match status" value="1"/>
</dbReference>
<keyword evidence="2" id="KW-0238">DNA-binding</keyword>
<dbReference type="InterPro" id="IPR011991">
    <property type="entry name" value="ArsR-like_HTH"/>
</dbReference>
<dbReference type="SMART" id="SM00418">
    <property type="entry name" value="HTH_ARSR"/>
    <property type="match status" value="1"/>
</dbReference>
<evidence type="ECO:0000256" key="2">
    <source>
        <dbReference type="ARBA" id="ARBA00023125"/>
    </source>
</evidence>